<dbReference type="CDD" id="cd00170">
    <property type="entry name" value="SEC14"/>
    <property type="match status" value="1"/>
</dbReference>
<dbReference type="InterPro" id="IPR001251">
    <property type="entry name" value="CRAL-TRIO_dom"/>
</dbReference>
<sequence length="323" mass="37973">CNDLSTDVEWREKAEKELGESSEISRTALKQFRHLLRINRENVPFGWRDDAFLLRFLRAKKFDVDKAYRMTLKYFRMKQQSPELFRVSPPSEVRHILEMQMQYMIPLRDPCGRQVFIFRVEKCDPYRCSVENVFRTNVLSLESVVRNPETQIAGLVVLLDMTGVSLGHSRFLSPQLARNTVEVVQDAFPLRFKAFHILHEPFYFDAILAVLKPFLREKIRKRIFLHGSDLASLYRFIPQEILPAEYGGLQPSFDNSIWRQNILDSEEYFANLENYQIPEENSITKIEVCSQEDQESGEYVDDETEDSEFEDATYFLDDPAIEK</sequence>
<dbReference type="InterPro" id="IPR036865">
    <property type="entry name" value="CRAL-TRIO_dom_sf"/>
</dbReference>
<dbReference type="Proteomes" id="UP000092462">
    <property type="component" value="Unassembled WGS sequence"/>
</dbReference>
<dbReference type="GO" id="GO:1902936">
    <property type="term" value="F:phosphatidylinositol bisphosphate binding"/>
    <property type="evidence" value="ECO:0007669"/>
    <property type="project" value="TreeGrafter"/>
</dbReference>
<dbReference type="GO" id="GO:0016020">
    <property type="term" value="C:membrane"/>
    <property type="evidence" value="ECO:0007669"/>
    <property type="project" value="TreeGrafter"/>
</dbReference>
<dbReference type="PANTHER" id="PTHR10174">
    <property type="entry name" value="ALPHA-TOCOPHEROL TRANSFER PROTEIN-RELATED"/>
    <property type="match status" value="1"/>
</dbReference>
<dbReference type="PANTHER" id="PTHR10174:SF130">
    <property type="entry name" value="ALPHA-TOCOPHEROL TRANSFER PROTEIN-LIKE"/>
    <property type="match status" value="1"/>
</dbReference>
<dbReference type="PRINTS" id="PR00180">
    <property type="entry name" value="CRETINALDHBP"/>
</dbReference>
<name>A0A1B0D184_PHLPP</name>
<dbReference type="Pfam" id="PF03765">
    <property type="entry name" value="CRAL_TRIO_N"/>
    <property type="match status" value="1"/>
</dbReference>
<organism evidence="1 2">
    <name type="scientific">Phlebotomus papatasi</name>
    <name type="common">Sandfly</name>
    <dbReference type="NCBI Taxonomy" id="29031"/>
    <lineage>
        <taxon>Eukaryota</taxon>
        <taxon>Metazoa</taxon>
        <taxon>Ecdysozoa</taxon>
        <taxon>Arthropoda</taxon>
        <taxon>Hexapoda</taxon>
        <taxon>Insecta</taxon>
        <taxon>Pterygota</taxon>
        <taxon>Neoptera</taxon>
        <taxon>Endopterygota</taxon>
        <taxon>Diptera</taxon>
        <taxon>Nematocera</taxon>
        <taxon>Psychodoidea</taxon>
        <taxon>Psychodidae</taxon>
        <taxon>Phlebotomus</taxon>
        <taxon>Phlebotomus</taxon>
    </lineage>
</organism>
<accession>A0A1B0D184</accession>
<dbReference type="SUPFAM" id="SSF46938">
    <property type="entry name" value="CRAL/TRIO N-terminal domain"/>
    <property type="match status" value="1"/>
</dbReference>
<dbReference type="SUPFAM" id="SSF52087">
    <property type="entry name" value="CRAL/TRIO domain"/>
    <property type="match status" value="1"/>
</dbReference>
<proteinExistence type="predicted"/>
<keyword evidence="2" id="KW-1185">Reference proteome</keyword>
<dbReference type="VEuPathDB" id="VectorBase:PPAPM1_012168"/>
<evidence type="ECO:0000313" key="2">
    <source>
        <dbReference type="Proteomes" id="UP000092462"/>
    </source>
</evidence>
<dbReference type="SMART" id="SM00516">
    <property type="entry name" value="SEC14"/>
    <property type="match status" value="1"/>
</dbReference>
<dbReference type="Gene3D" id="1.10.8.20">
    <property type="entry name" value="N-terminal domain of phosphatidylinositol transfer protein sec14p"/>
    <property type="match status" value="1"/>
</dbReference>
<dbReference type="VEuPathDB" id="VectorBase:PPAI001107"/>
<dbReference type="AlphaFoldDB" id="A0A1B0D184"/>
<dbReference type="EnsemblMetazoa" id="PPAI001107-RA">
    <property type="protein sequence ID" value="PPAI001107-PA"/>
    <property type="gene ID" value="PPAI001107"/>
</dbReference>
<dbReference type="PROSITE" id="PS50191">
    <property type="entry name" value="CRAL_TRIO"/>
    <property type="match status" value="1"/>
</dbReference>
<dbReference type="Gene3D" id="3.40.525.10">
    <property type="entry name" value="CRAL-TRIO lipid binding domain"/>
    <property type="match status" value="1"/>
</dbReference>
<dbReference type="Gene3D" id="1.20.5.1200">
    <property type="entry name" value="Alpha-tocopherol transfer"/>
    <property type="match status" value="1"/>
</dbReference>
<dbReference type="InterPro" id="IPR011074">
    <property type="entry name" value="CRAL/TRIO_N_dom"/>
</dbReference>
<dbReference type="EMBL" id="AJVK01002447">
    <property type="status" value="NOT_ANNOTATED_CDS"/>
    <property type="molecule type" value="Genomic_DNA"/>
</dbReference>
<evidence type="ECO:0000313" key="1">
    <source>
        <dbReference type="EnsemblMetazoa" id="PPAI001107-PA"/>
    </source>
</evidence>
<dbReference type="Pfam" id="PF00650">
    <property type="entry name" value="CRAL_TRIO"/>
    <property type="match status" value="1"/>
</dbReference>
<dbReference type="SMART" id="SM01100">
    <property type="entry name" value="CRAL_TRIO_N"/>
    <property type="match status" value="1"/>
</dbReference>
<reference evidence="1" key="1">
    <citation type="submission" date="2022-08" db="UniProtKB">
        <authorList>
            <consortium name="EnsemblMetazoa"/>
        </authorList>
    </citation>
    <scope>IDENTIFICATION</scope>
    <source>
        <strain evidence="1">Israel</strain>
    </source>
</reference>
<protein>
    <submittedName>
        <fullName evidence="1">Uncharacterized protein</fullName>
    </submittedName>
</protein>
<dbReference type="InterPro" id="IPR036273">
    <property type="entry name" value="CRAL/TRIO_N_dom_sf"/>
</dbReference>